<dbReference type="Gene3D" id="3.40.1390.30">
    <property type="entry name" value="NIF3 (NGG1p interacting factor 3)-like"/>
    <property type="match status" value="2"/>
</dbReference>
<dbReference type="GO" id="GO:0046872">
    <property type="term" value="F:metal ion binding"/>
    <property type="evidence" value="ECO:0007669"/>
    <property type="project" value="UniProtKB-KW"/>
</dbReference>
<comment type="caution">
    <text evidence="5">The sequence shown here is derived from an EMBL/GenBank/DDBJ whole genome shotgun (WGS) entry which is preliminary data.</text>
</comment>
<comment type="similarity">
    <text evidence="1">Belongs to the GTP cyclohydrolase I type 2/NIF3 family.</text>
</comment>
<feature type="binding site" evidence="4">
    <location>
        <position position="236"/>
    </location>
    <ligand>
        <name>a divalent metal cation</name>
        <dbReference type="ChEBI" id="CHEBI:60240"/>
        <label>1</label>
    </ligand>
</feature>
<feature type="binding site" evidence="4">
    <location>
        <position position="232"/>
    </location>
    <ligand>
        <name>a divalent metal cation</name>
        <dbReference type="ChEBI" id="CHEBI:60240"/>
        <label>1</label>
    </ligand>
</feature>
<dbReference type="GO" id="GO:0005737">
    <property type="term" value="C:cytoplasm"/>
    <property type="evidence" value="ECO:0007669"/>
    <property type="project" value="TreeGrafter"/>
</dbReference>
<dbReference type="FunFam" id="3.40.1390.30:FF:000001">
    <property type="entry name" value="GTP cyclohydrolase 1 type 2"/>
    <property type="match status" value="1"/>
</dbReference>
<keyword evidence="3 4" id="KW-0479">Metal-binding</keyword>
<dbReference type="EMBL" id="QGDL01000003">
    <property type="protein sequence ID" value="PWJ30822.1"/>
    <property type="molecule type" value="Genomic_DNA"/>
</dbReference>
<accession>A0A2Y9BDS5</accession>
<feature type="binding site" evidence="4">
    <location>
        <position position="73"/>
    </location>
    <ligand>
        <name>a divalent metal cation</name>
        <dbReference type="ChEBI" id="CHEBI:60240"/>
        <label>1</label>
    </ligand>
</feature>
<keyword evidence="6" id="KW-1185">Reference proteome</keyword>
<dbReference type="InterPro" id="IPR002678">
    <property type="entry name" value="DUF34/NIF3"/>
</dbReference>
<protein>
    <recommendedName>
        <fullName evidence="2">GTP cyclohydrolase 1 type 2 homolog</fullName>
    </recommendedName>
</protein>
<gene>
    <name evidence="5" type="ORF">A8806_103226</name>
</gene>
<dbReference type="Pfam" id="PF01784">
    <property type="entry name" value="DUF34_NIF3"/>
    <property type="match status" value="1"/>
</dbReference>
<feature type="binding site" evidence="4">
    <location>
        <position position="72"/>
    </location>
    <ligand>
        <name>a divalent metal cation</name>
        <dbReference type="ChEBI" id="CHEBI:60240"/>
        <label>1</label>
    </ligand>
</feature>
<feature type="binding site" evidence="4">
    <location>
        <position position="111"/>
    </location>
    <ligand>
        <name>a divalent metal cation</name>
        <dbReference type="ChEBI" id="CHEBI:60240"/>
        <label>1</label>
    </ligand>
</feature>
<dbReference type="Proteomes" id="UP000245845">
    <property type="component" value="Unassembled WGS sequence"/>
</dbReference>
<evidence type="ECO:0000313" key="5">
    <source>
        <dbReference type="EMBL" id="PWJ30822.1"/>
    </source>
</evidence>
<dbReference type="PANTHER" id="PTHR13799">
    <property type="entry name" value="NGG1 INTERACTING FACTOR 3"/>
    <property type="match status" value="1"/>
</dbReference>
<reference evidence="5 6" key="1">
    <citation type="submission" date="2018-05" db="EMBL/GenBank/DDBJ databases">
        <title>The Hungate 1000. A catalogue of reference genomes from the rumen microbiome.</title>
        <authorList>
            <person name="Kelly W."/>
        </authorList>
    </citation>
    <scope>NUCLEOTIDE SEQUENCE [LARGE SCALE GENOMIC DNA]</scope>
    <source>
        <strain evidence="5 6">NLAE-zl-C242</strain>
    </source>
</reference>
<evidence type="ECO:0000256" key="3">
    <source>
        <dbReference type="ARBA" id="ARBA00022723"/>
    </source>
</evidence>
<dbReference type="InterPro" id="IPR036069">
    <property type="entry name" value="DUF34/NIF3_sf"/>
</dbReference>
<sequence length="268" mass="29603">MRGKGWNFMQCKEIIQVIEAAYPKSAALDFDNVGLQAGRSTKEVNRVYLALDATDRVIEAAKEAGADMLVTHHPLIFSPLKSITDEDFISRRILKLIQYDIPYYAMHTNYDVLGMAELAKDILKLEDTEVLDITSGTEDKPEGIGRLGKLQKPMTLKECCLYVKHHLNLGSVKVFGDMEKEVSRLAVSPGSGKSAVRPAVEKGADVLVTGDIGHHDGLDAVEQGLAVIDAGHYGTEYIFLDDMKHFLERKLPCLDVIAAPVIHPFQVI</sequence>
<evidence type="ECO:0000256" key="2">
    <source>
        <dbReference type="ARBA" id="ARBA00022112"/>
    </source>
</evidence>
<name>A0A2Y9BDS5_9FIRM</name>
<evidence type="ECO:0000256" key="4">
    <source>
        <dbReference type="PIRSR" id="PIRSR602678-1"/>
    </source>
</evidence>
<organism evidence="5 6">
    <name type="scientific">Faecalicatena orotica</name>
    <dbReference type="NCBI Taxonomy" id="1544"/>
    <lineage>
        <taxon>Bacteria</taxon>
        <taxon>Bacillati</taxon>
        <taxon>Bacillota</taxon>
        <taxon>Clostridia</taxon>
        <taxon>Lachnospirales</taxon>
        <taxon>Lachnospiraceae</taxon>
        <taxon>Faecalicatena</taxon>
    </lineage>
</organism>
<dbReference type="AlphaFoldDB" id="A0A2Y9BDS5"/>
<evidence type="ECO:0000313" key="6">
    <source>
        <dbReference type="Proteomes" id="UP000245845"/>
    </source>
</evidence>
<proteinExistence type="inferred from homology"/>
<dbReference type="NCBIfam" id="TIGR00486">
    <property type="entry name" value="YbgI_SA1388"/>
    <property type="match status" value="1"/>
</dbReference>
<dbReference type="SUPFAM" id="SSF102705">
    <property type="entry name" value="NIF3 (NGG1p interacting factor 3)-like"/>
    <property type="match status" value="1"/>
</dbReference>
<dbReference type="PANTHER" id="PTHR13799:SF14">
    <property type="entry name" value="GTP CYCLOHYDROLASE 1 TYPE 2 HOMOLOG"/>
    <property type="match status" value="1"/>
</dbReference>
<evidence type="ECO:0000256" key="1">
    <source>
        <dbReference type="ARBA" id="ARBA00006964"/>
    </source>
</evidence>